<sequence length="587" mass="60670">MTEDDEHAPGGGGARGGGGAEARHGAGERGDRDRADRDRAGRGGGDSGRGAGAHTGERAGPTRPAPRLVRSRRPKVVAGVCSGLGRCFGLDPVIFRVPLVVLSVVGGLGLVFYGAAWLLIPAEGERQNEARWLLSGRVEGTTLSAILVALVGCGLFLASLGSRSTPFSLLLAAAVGGAAYWSHHRREAEAAEAVGAPVDPTTAHAVADAPPEAQAPPVPGMPSWWREPLTKDGTGGPMDTGYLWGPDDGTGPADVRDLPGARARGWAGGPVPGSVRGPIRVGRRRERSFGGLVAMLAAAAAVAGAAPGWDSRPLGTSLTVGFACALAVWGLGFAVSAFAGRVGFGSLVLTVGTAVMLTGVSLIPKSIGTDWRDAAWAPASAADVAPVYELDGGNGELDLGHIRFRGDRKTVRTKARIGVGTLKVVVPSDTRVELTADLTGGELRLPTQTDHEGDHFVVESSGGFDRHERWTLPAAGPGAGPRTGPGADTGPGTGADGSGPRGDKAEKGTLELSVGMTFGQVEIVRLLPTGERTDHLPGDVVPHEEQVREHLRGHPREYVREHVGDHVREHVRDHGSLGDHWNPGGGR</sequence>
<keyword evidence="2" id="KW-1003">Cell membrane</keyword>
<evidence type="ECO:0000256" key="6">
    <source>
        <dbReference type="SAM" id="MobiDB-lite"/>
    </source>
</evidence>
<gene>
    <name evidence="9" type="ORF">MMA15_17630</name>
</gene>
<evidence type="ECO:0000256" key="1">
    <source>
        <dbReference type="ARBA" id="ARBA00004162"/>
    </source>
</evidence>
<accession>A0ABS9T0S2</accession>
<feature type="region of interest" description="Disordered" evidence="6">
    <location>
        <begin position="1"/>
        <end position="71"/>
    </location>
</feature>
<dbReference type="Pfam" id="PF04024">
    <property type="entry name" value="PspC"/>
    <property type="match status" value="1"/>
</dbReference>
<feature type="compositionally biased region" description="Gly residues" evidence="6">
    <location>
        <begin position="42"/>
        <end position="53"/>
    </location>
</feature>
<feature type="compositionally biased region" description="Gly residues" evidence="6">
    <location>
        <begin position="9"/>
        <end position="20"/>
    </location>
</feature>
<feature type="compositionally biased region" description="Gly residues" evidence="6">
    <location>
        <begin position="477"/>
        <end position="500"/>
    </location>
</feature>
<reference evidence="9" key="2">
    <citation type="journal article" date="2023" name="Int. J. Syst. Evol. Microbiol.">
        <title>Streptomyces marispadix sp. nov., isolated from marine beach sediment of the Northern Coast of Portugal.</title>
        <authorList>
            <person name="dos Santos J.D.N."/>
            <person name="Vitorino I.R."/>
            <person name="Kallscheuer N."/>
            <person name="Srivastava A."/>
            <person name="Krautwurst S."/>
            <person name="Marz M."/>
            <person name="Jogler C."/>
            <person name="Lobo Da Cunha A."/>
            <person name="Catita J."/>
            <person name="Goncalves H."/>
            <person name="Gonzalez I."/>
            <person name="Reyes F."/>
            <person name="Lage O.M."/>
        </authorList>
    </citation>
    <scope>NUCLEOTIDE SEQUENCE</scope>
    <source>
        <strain evidence="9">M600PL45_2</strain>
    </source>
</reference>
<organism evidence="9 10">
    <name type="scientific">Streptomyces marispadix</name>
    <dbReference type="NCBI Taxonomy" id="2922868"/>
    <lineage>
        <taxon>Bacteria</taxon>
        <taxon>Bacillati</taxon>
        <taxon>Actinomycetota</taxon>
        <taxon>Actinomycetes</taxon>
        <taxon>Kitasatosporales</taxon>
        <taxon>Streptomycetaceae</taxon>
        <taxon>Streptomyces</taxon>
    </lineage>
</organism>
<evidence type="ECO:0000259" key="8">
    <source>
        <dbReference type="Pfam" id="PF04024"/>
    </source>
</evidence>
<name>A0ABS9T0S2_9ACTN</name>
<feature type="region of interest" description="Disordered" evidence="6">
    <location>
        <begin position="444"/>
        <end position="506"/>
    </location>
</feature>
<evidence type="ECO:0000313" key="9">
    <source>
        <dbReference type="EMBL" id="MCH6162137.1"/>
    </source>
</evidence>
<evidence type="ECO:0000256" key="3">
    <source>
        <dbReference type="ARBA" id="ARBA00022692"/>
    </source>
</evidence>
<comment type="caution">
    <text evidence="9">The sequence shown here is derived from an EMBL/GenBank/DDBJ whole genome shotgun (WGS) entry which is preliminary data.</text>
</comment>
<feature type="domain" description="Phage shock protein PspC N-terminal" evidence="8">
    <location>
        <begin position="67"/>
        <end position="123"/>
    </location>
</feature>
<evidence type="ECO:0000256" key="7">
    <source>
        <dbReference type="SAM" id="Phobius"/>
    </source>
</evidence>
<feature type="transmembrane region" description="Helical" evidence="7">
    <location>
        <begin position="141"/>
        <end position="160"/>
    </location>
</feature>
<evidence type="ECO:0000256" key="2">
    <source>
        <dbReference type="ARBA" id="ARBA00022475"/>
    </source>
</evidence>
<keyword evidence="10" id="KW-1185">Reference proteome</keyword>
<proteinExistence type="predicted"/>
<evidence type="ECO:0000256" key="4">
    <source>
        <dbReference type="ARBA" id="ARBA00022989"/>
    </source>
</evidence>
<evidence type="ECO:0000313" key="10">
    <source>
        <dbReference type="Proteomes" id="UP001166784"/>
    </source>
</evidence>
<protein>
    <submittedName>
        <fullName evidence="9">PspC domain-containing protein</fullName>
    </submittedName>
</protein>
<feature type="transmembrane region" description="Helical" evidence="7">
    <location>
        <begin position="289"/>
        <end position="309"/>
    </location>
</feature>
<dbReference type="InterPro" id="IPR052027">
    <property type="entry name" value="PspC"/>
</dbReference>
<dbReference type="Proteomes" id="UP001166784">
    <property type="component" value="Unassembled WGS sequence"/>
</dbReference>
<keyword evidence="4 7" id="KW-1133">Transmembrane helix</keyword>
<feature type="compositionally biased region" description="Basic and acidic residues" evidence="6">
    <location>
        <begin position="21"/>
        <end position="41"/>
    </location>
</feature>
<feature type="transmembrane region" description="Helical" evidence="7">
    <location>
        <begin position="315"/>
        <end position="335"/>
    </location>
</feature>
<feature type="transmembrane region" description="Helical" evidence="7">
    <location>
        <begin position="101"/>
        <end position="120"/>
    </location>
</feature>
<keyword evidence="3 7" id="KW-0812">Transmembrane</keyword>
<comment type="subcellular location">
    <subcellularLocation>
        <location evidence="1">Cell membrane</location>
        <topology evidence="1">Single-pass membrane protein</topology>
    </subcellularLocation>
</comment>
<dbReference type="RefSeq" id="WP_241060928.1">
    <property type="nucleotide sequence ID" value="NZ_JAKWJU010000002.1"/>
</dbReference>
<keyword evidence="5 7" id="KW-0472">Membrane</keyword>
<dbReference type="InterPro" id="IPR007168">
    <property type="entry name" value="Phageshock_PspC_N"/>
</dbReference>
<dbReference type="PANTHER" id="PTHR33885">
    <property type="entry name" value="PHAGE SHOCK PROTEIN C"/>
    <property type="match status" value="1"/>
</dbReference>
<feature type="transmembrane region" description="Helical" evidence="7">
    <location>
        <begin position="342"/>
        <end position="363"/>
    </location>
</feature>
<reference evidence="9" key="1">
    <citation type="submission" date="2022-03" db="EMBL/GenBank/DDBJ databases">
        <authorList>
            <person name="Santos J.D.N."/>
            <person name="Kallscheuer N."/>
            <person name="Jogler C."/>
            <person name="Lage O.M."/>
        </authorList>
    </citation>
    <scope>NUCLEOTIDE SEQUENCE</scope>
    <source>
        <strain evidence="9">M600PL45_2</strain>
    </source>
</reference>
<evidence type="ECO:0000256" key="5">
    <source>
        <dbReference type="ARBA" id="ARBA00023136"/>
    </source>
</evidence>
<dbReference type="PANTHER" id="PTHR33885:SF3">
    <property type="entry name" value="PHAGE SHOCK PROTEIN C"/>
    <property type="match status" value="1"/>
</dbReference>
<dbReference type="EMBL" id="JAKWJU010000002">
    <property type="protein sequence ID" value="MCH6162137.1"/>
    <property type="molecule type" value="Genomic_DNA"/>
</dbReference>